<sequence length="188" mass="20755">MATATTSSGGKKSASTKSAAKRAPAKKTAASAARAQDAVALLKADHRAVEKLFSQFEQAKDDDRKGQIAAQICMELRVHTQIEEEIFYPTSREFLKDDDIVDEAVVEHAAAKDLIAEIEAMQPGEDLFDAKVTVLQEQIEHHVEEEEKEFFPQVQKTDMDLKAIGQQMKARKDELMAQIDGGQGRAVQ</sequence>
<name>A0A328AZY6_9CAUL</name>
<proteinExistence type="predicted"/>
<gene>
    <name evidence="3" type="ORF">DJ021_00250</name>
</gene>
<protein>
    <submittedName>
        <fullName evidence="3">Hemerythrin domain-containing protein</fullName>
    </submittedName>
</protein>
<dbReference type="RefSeq" id="WP_111455620.1">
    <property type="nucleotide sequence ID" value="NZ_QFYP01000001.1"/>
</dbReference>
<dbReference type="AlphaFoldDB" id="A0A328AZY6"/>
<dbReference type="OrthoDB" id="9793637at2"/>
<evidence type="ECO:0000256" key="1">
    <source>
        <dbReference type="SAM" id="MobiDB-lite"/>
    </source>
</evidence>
<keyword evidence="4" id="KW-1185">Reference proteome</keyword>
<dbReference type="Pfam" id="PF01814">
    <property type="entry name" value="Hemerythrin"/>
    <property type="match status" value="1"/>
</dbReference>
<evidence type="ECO:0000313" key="3">
    <source>
        <dbReference type="EMBL" id="RAK58348.1"/>
    </source>
</evidence>
<dbReference type="Gene3D" id="1.20.120.520">
    <property type="entry name" value="nmb1532 protein domain like"/>
    <property type="match status" value="1"/>
</dbReference>
<accession>A0A328AZY6</accession>
<feature type="compositionally biased region" description="Low complexity" evidence="1">
    <location>
        <begin position="1"/>
        <end position="18"/>
    </location>
</feature>
<dbReference type="EMBL" id="QFYP01000001">
    <property type="protein sequence ID" value="RAK58348.1"/>
    <property type="molecule type" value="Genomic_DNA"/>
</dbReference>
<dbReference type="PANTHER" id="PTHR35585:SF1">
    <property type="entry name" value="HHE DOMAIN PROTEIN (AFU_ORTHOLOGUE AFUA_4G00730)"/>
    <property type="match status" value="1"/>
</dbReference>
<comment type="caution">
    <text evidence="3">The sequence shown here is derived from an EMBL/GenBank/DDBJ whole genome shotgun (WGS) entry which is preliminary data.</text>
</comment>
<evidence type="ECO:0000313" key="4">
    <source>
        <dbReference type="Proteomes" id="UP000249842"/>
    </source>
</evidence>
<dbReference type="PANTHER" id="PTHR35585">
    <property type="entry name" value="HHE DOMAIN PROTEIN (AFU_ORTHOLOGUE AFUA_4G00730)"/>
    <property type="match status" value="1"/>
</dbReference>
<reference evidence="4" key="1">
    <citation type="submission" date="2018-05" db="EMBL/GenBank/DDBJ databases">
        <authorList>
            <person name="Li X."/>
        </authorList>
    </citation>
    <scope>NUCLEOTIDE SEQUENCE [LARGE SCALE GENOMIC DNA]</scope>
    <source>
        <strain evidence="4">HKS-05</strain>
    </source>
</reference>
<dbReference type="InterPro" id="IPR012312">
    <property type="entry name" value="Hemerythrin-like"/>
</dbReference>
<dbReference type="CDD" id="cd12108">
    <property type="entry name" value="Hr-like"/>
    <property type="match status" value="1"/>
</dbReference>
<feature type="domain" description="Hemerythrin-like" evidence="2">
    <location>
        <begin position="38"/>
        <end position="153"/>
    </location>
</feature>
<organism evidence="3 4">
    <name type="scientific">Phenylobacterium hankyongense</name>
    <dbReference type="NCBI Taxonomy" id="1813876"/>
    <lineage>
        <taxon>Bacteria</taxon>
        <taxon>Pseudomonadati</taxon>
        <taxon>Pseudomonadota</taxon>
        <taxon>Alphaproteobacteria</taxon>
        <taxon>Caulobacterales</taxon>
        <taxon>Caulobacteraceae</taxon>
        <taxon>Phenylobacterium</taxon>
    </lineage>
</organism>
<evidence type="ECO:0000259" key="2">
    <source>
        <dbReference type="Pfam" id="PF01814"/>
    </source>
</evidence>
<dbReference type="Proteomes" id="UP000249842">
    <property type="component" value="Unassembled WGS sequence"/>
</dbReference>
<feature type="region of interest" description="Disordered" evidence="1">
    <location>
        <begin position="1"/>
        <end position="29"/>
    </location>
</feature>